<feature type="transmembrane region" description="Helical" evidence="8">
    <location>
        <begin position="245"/>
        <end position="266"/>
    </location>
</feature>
<dbReference type="GO" id="GO:0015677">
    <property type="term" value="P:copper ion import"/>
    <property type="evidence" value="ECO:0007669"/>
    <property type="project" value="TreeGrafter"/>
</dbReference>
<dbReference type="GO" id="GO:0005886">
    <property type="term" value="C:plasma membrane"/>
    <property type="evidence" value="ECO:0007669"/>
    <property type="project" value="TreeGrafter"/>
</dbReference>
<dbReference type="PANTHER" id="PTHR32361">
    <property type="entry name" value="FERRIC/CUPRIC REDUCTASE TRANSMEMBRANE COMPONENT"/>
    <property type="match status" value="1"/>
</dbReference>
<dbReference type="PANTHER" id="PTHR32361:SF9">
    <property type="entry name" value="FERRIC REDUCTASE TRANSMEMBRANE COMPONENT 3-RELATED"/>
    <property type="match status" value="1"/>
</dbReference>
<evidence type="ECO:0008006" key="14">
    <source>
        <dbReference type="Google" id="ProtNLM"/>
    </source>
</evidence>
<dbReference type="Pfam" id="PF01794">
    <property type="entry name" value="Ferric_reduct"/>
    <property type="match status" value="1"/>
</dbReference>
<keyword evidence="4 8" id="KW-1133">Transmembrane helix</keyword>
<dbReference type="AlphaFoldDB" id="A0A139HAP9"/>
<evidence type="ECO:0000256" key="5">
    <source>
        <dbReference type="ARBA" id="ARBA00023002"/>
    </source>
</evidence>
<evidence type="ECO:0000259" key="10">
    <source>
        <dbReference type="Pfam" id="PF01794"/>
    </source>
</evidence>
<feature type="chain" id="PRO_5007806597" description="FAD-binding FR-type domain-containing protein" evidence="9">
    <location>
        <begin position="20"/>
        <end position="718"/>
    </location>
</feature>
<evidence type="ECO:0000313" key="13">
    <source>
        <dbReference type="Proteomes" id="UP000070133"/>
    </source>
</evidence>
<keyword evidence="9" id="KW-0732">Signal</keyword>
<dbReference type="InterPro" id="IPR013121">
    <property type="entry name" value="Fe_red_NAD-bd_6"/>
</dbReference>
<dbReference type="SUPFAM" id="SSF52343">
    <property type="entry name" value="Ferredoxin reductase-like, C-terminal NADP-linked domain"/>
    <property type="match status" value="1"/>
</dbReference>
<evidence type="ECO:0000256" key="6">
    <source>
        <dbReference type="ARBA" id="ARBA00023065"/>
    </source>
</evidence>
<dbReference type="SFLD" id="SFLDS00052">
    <property type="entry name" value="Ferric_Reductase_Domain"/>
    <property type="match status" value="1"/>
</dbReference>
<evidence type="ECO:0000256" key="2">
    <source>
        <dbReference type="ARBA" id="ARBA00022448"/>
    </source>
</evidence>
<feature type="transmembrane region" description="Helical" evidence="8">
    <location>
        <begin position="207"/>
        <end position="225"/>
    </location>
</feature>
<evidence type="ECO:0000256" key="9">
    <source>
        <dbReference type="SAM" id="SignalP"/>
    </source>
</evidence>
<dbReference type="GO" id="GO:0000293">
    <property type="term" value="F:ferric-chelate reductase activity"/>
    <property type="evidence" value="ECO:0007669"/>
    <property type="project" value="TreeGrafter"/>
</dbReference>
<keyword evidence="5" id="KW-0560">Oxidoreductase</keyword>
<gene>
    <name evidence="12" type="ORF">AC578_4268</name>
</gene>
<dbReference type="GO" id="GO:0006879">
    <property type="term" value="P:intracellular iron ion homeostasis"/>
    <property type="evidence" value="ECO:0007669"/>
    <property type="project" value="TreeGrafter"/>
</dbReference>
<keyword evidence="3 8" id="KW-0812">Transmembrane</keyword>
<dbReference type="InterPro" id="IPR013130">
    <property type="entry name" value="Fe3_Rdtase_TM_dom"/>
</dbReference>
<feature type="transmembrane region" description="Helical" evidence="8">
    <location>
        <begin position="350"/>
        <end position="370"/>
    </location>
</feature>
<feature type="domain" description="Ferric reductase NAD binding" evidence="11">
    <location>
        <begin position="571"/>
        <end position="699"/>
    </location>
</feature>
<evidence type="ECO:0000256" key="1">
    <source>
        <dbReference type="ARBA" id="ARBA00004141"/>
    </source>
</evidence>
<dbReference type="Pfam" id="PF08030">
    <property type="entry name" value="NAD_binding_6"/>
    <property type="match status" value="1"/>
</dbReference>
<comment type="subcellular location">
    <subcellularLocation>
        <location evidence="1">Membrane</location>
        <topology evidence="1">Multi-pass membrane protein</topology>
    </subcellularLocation>
</comment>
<dbReference type="SFLD" id="SFLDG01168">
    <property type="entry name" value="Ferric_reductase_subgroup_(FRE"/>
    <property type="match status" value="1"/>
</dbReference>
<dbReference type="Proteomes" id="UP000070133">
    <property type="component" value="Unassembled WGS sequence"/>
</dbReference>
<proteinExistence type="predicted"/>
<dbReference type="Gene3D" id="3.40.50.80">
    <property type="entry name" value="Nucleotide-binding domain of ferredoxin-NADP reductase (FNR) module"/>
    <property type="match status" value="1"/>
</dbReference>
<evidence type="ECO:0000256" key="8">
    <source>
        <dbReference type="SAM" id="Phobius"/>
    </source>
</evidence>
<organism evidence="12 13">
    <name type="scientific">Pseudocercospora eumusae</name>
    <dbReference type="NCBI Taxonomy" id="321146"/>
    <lineage>
        <taxon>Eukaryota</taxon>
        <taxon>Fungi</taxon>
        <taxon>Dikarya</taxon>
        <taxon>Ascomycota</taxon>
        <taxon>Pezizomycotina</taxon>
        <taxon>Dothideomycetes</taxon>
        <taxon>Dothideomycetidae</taxon>
        <taxon>Mycosphaerellales</taxon>
        <taxon>Mycosphaerellaceae</taxon>
        <taxon>Pseudocercospora</taxon>
    </lineage>
</organism>
<reference evidence="12 13" key="1">
    <citation type="submission" date="2015-07" db="EMBL/GenBank/DDBJ databases">
        <title>Comparative genomics of the Sigatoka disease complex on banana suggests a link between parallel evolutionary changes in Pseudocercospora fijiensis and Pseudocercospora eumusae and increased virulence on the banana host.</title>
        <authorList>
            <person name="Chang T.-C."/>
            <person name="Salvucci A."/>
            <person name="Crous P.W."/>
            <person name="Stergiopoulos I."/>
        </authorList>
    </citation>
    <scope>NUCLEOTIDE SEQUENCE [LARGE SCALE GENOMIC DNA]</scope>
    <source>
        <strain evidence="12 13">CBS 114824</strain>
    </source>
</reference>
<dbReference type="InterPro" id="IPR039261">
    <property type="entry name" value="FNR_nucleotide-bd"/>
</dbReference>
<evidence type="ECO:0000313" key="12">
    <source>
        <dbReference type="EMBL" id="KXS99512.1"/>
    </source>
</evidence>
<feature type="transmembrane region" description="Helical" evidence="8">
    <location>
        <begin position="321"/>
        <end position="343"/>
    </location>
</feature>
<keyword evidence="7 8" id="KW-0472">Membrane</keyword>
<evidence type="ECO:0000256" key="3">
    <source>
        <dbReference type="ARBA" id="ARBA00022692"/>
    </source>
</evidence>
<protein>
    <recommendedName>
        <fullName evidence="14">FAD-binding FR-type domain-containing protein</fullName>
    </recommendedName>
</protein>
<dbReference type="GO" id="GO:0006826">
    <property type="term" value="P:iron ion transport"/>
    <property type="evidence" value="ECO:0007669"/>
    <property type="project" value="TreeGrafter"/>
</dbReference>
<feature type="transmembrane region" description="Helical" evidence="8">
    <location>
        <begin position="287"/>
        <end position="306"/>
    </location>
</feature>
<evidence type="ECO:0000259" key="11">
    <source>
        <dbReference type="Pfam" id="PF08030"/>
    </source>
</evidence>
<keyword evidence="6" id="KW-0406">Ion transport</keyword>
<sequence length="718" mass="80602">MRCQAAASCLLLLFLGTHASYVPWLDKSEYCVQACGIIYSKIWFDSQMPQSLPCTSKNAIESFFYCSAKHCTAAEIEEGLGAANASCIARGSTLPSYEAFRSDPKAVPLDNVTVISAKDAKKKNFTEPVLPSDEWFDLAYRSTIVRERSFMFNFSFSFALYGYWVLVFLVGSLWRAETPLKTEFQPFFLRPLVGGSKYRMAATRAEALAIFGHLALAFIFCFVGYEDVAGNIYAPDHKINLGKLIANRLGTVALAHIPLVWVFAARNNPLLWLMSWPYDAFSQFHRWIARMFAVIAVGHAIAYSIVRHKQGIYHEMWSQTFWHYGVATITFMCTMVALSNFWFRRMAYDSFLLVHIVLAIIILPMLWMHFDILDEKGAFRGFLWPAIAIWILDRLLRFGRLGYIHLRCTDSSSSPVTISGKRGSELLRIEVTDLLPASEVPLAGQYYFLYEPGRLQGYESHPFTLCSWFEESADVRQSNEKAPESNVREIASDEIAKQRSVASTPSALAKDLRRTFLIRPQHGFTRHLKDRLSAPSPDTSVEGDESTVVTRPLRLLLEGPYGHRPGLGDFASIVFFIGGSGISAAVSQIHSSLRSPRSPNVRLIWAVRKGATSDDVCSHELGSALAHSRFSLDVYLTDDAPRTADLEKTGLPIEPRYMQFPGRPDVEAILQAEARRVDGKLAVFCCGPVGLEVTCRKAVANLLVEKKDVTIHVERFGW</sequence>
<dbReference type="InterPro" id="IPR051410">
    <property type="entry name" value="Ferric/Cupric_Reductase"/>
</dbReference>
<keyword evidence="2" id="KW-0813">Transport</keyword>
<feature type="domain" description="Ferric oxidoreductase" evidence="10">
    <location>
        <begin position="249"/>
        <end position="363"/>
    </location>
</feature>
<dbReference type="CDD" id="cd06186">
    <property type="entry name" value="NOX_Duox_like_FAD_NADP"/>
    <property type="match status" value="1"/>
</dbReference>
<feature type="signal peptide" evidence="9">
    <location>
        <begin position="1"/>
        <end position="19"/>
    </location>
</feature>
<dbReference type="OrthoDB" id="167398at2759"/>
<dbReference type="EMBL" id="LFZN01000090">
    <property type="protein sequence ID" value="KXS99512.1"/>
    <property type="molecule type" value="Genomic_DNA"/>
</dbReference>
<name>A0A139HAP9_9PEZI</name>
<feature type="transmembrane region" description="Helical" evidence="8">
    <location>
        <begin position="150"/>
        <end position="174"/>
    </location>
</feature>
<evidence type="ECO:0000256" key="4">
    <source>
        <dbReference type="ARBA" id="ARBA00022989"/>
    </source>
</evidence>
<dbReference type="STRING" id="321146.A0A139HAP9"/>
<comment type="caution">
    <text evidence="12">The sequence shown here is derived from an EMBL/GenBank/DDBJ whole genome shotgun (WGS) entry which is preliminary data.</text>
</comment>
<accession>A0A139HAP9</accession>
<keyword evidence="13" id="KW-1185">Reference proteome</keyword>
<evidence type="ECO:0000256" key="7">
    <source>
        <dbReference type="ARBA" id="ARBA00023136"/>
    </source>
</evidence>